<dbReference type="InterPro" id="IPR010710">
    <property type="entry name" value="DUF1289"/>
</dbReference>
<name>A0A086PEP1_SPHHM</name>
<dbReference type="Pfam" id="PF06945">
    <property type="entry name" value="DUF1289"/>
    <property type="match status" value="1"/>
</dbReference>
<keyword evidence="2" id="KW-1185">Reference proteome</keyword>
<dbReference type="STRING" id="76947.GCA_002080435_00912"/>
<reference evidence="1" key="1">
    <citation type="submission" date="2014-08" db="EMBL/GenBank/DDBJ databases">
        <title>Draft genome sequences of Sphingobium herbicidovorans.</title>
        <authorList>
            <person name="Gan H.M."/>
            <person name="Gan H.Y."/>
            <person name="Savka M.A."/>
        </authorList>
    </citation>
    <scope>NUCLEOTIDE SEQUENCE [LARGE SCALE GENOMIC DNA]</scope>
    <source>
        <strain evidence="1">NBRC 16415</strain>
    </source>
</reference>
<dbReference type="AlphaFoldDB" id="A0A086PEP1"/>
<evidence type="ECO:0000313" key="2">
    <source>
        <dbReference type="Proteomes" id="UP000024284"/>
    </source>
</evidence>
<dbReference type="RefSeq" id="WP_081570283.1">
    <property type="nucleotide sequence ID" value="NZ_BCZD01000001.1"/>
</dbReference>
<comment type="caution">
    <text evidence="1">The sequence shown here is derived from an EMBL/GenBank/DDBJ whole genome shotgun (WGS) entry which is preliminary data.</text>
</comment>
<sequence length="57" mass="6646">MESPCVNICKLDKAGRLCTGCRRTTDEIKRWRGMSKSQRQAIMERLGRQRENETDSD</sequence>
<dbReference type="OrthoDB" id="9811423at2"/>
<organism evidence="1 2">
    <name type="scientific">Sphingobium herbicidovorans (strain ATCC 700291 / DSM 11019 / CCUG 56400 / KCTC 2939 / LMG 18315 / NBRC 16415 / MH)</name>
    <name type="common">Sphingomonas herbicidovorans</name>
    <dbReference type="NCBI Taxonomy" id="1219045"/>
    <lineage>
        <taxon>Bacteria</taxon>
        <taxon>Pseudomonadati</taxon>
        <taxon>Pseudomonadota</taxon>
        <taxon>Alphaproteobacteria</taxon>
        <taxon>Sphingomonadales</taxon>
        <taxon>Sphingomonadaceae</taxon>
        <taxon>Sphingobium</taxon>
    </lineage>
</organism>
<evidence type="ECO:0000313" key="1">
    <source>
        <dbReference type="EMBL" id="KFG91859.1"/>
    </source>
</evidence>
<dbReference type="PANTHER" id="PTHR35175">
    <property type="entry name" value="DUF1289 DOMAIN-CONTAINING PROTEIN"/>
    <property type="match status" value="1"/>
</dbReference>
<proteinExistence type="predicted"/>
<dbReference type="PANTHER" id="PTHR35175:SF2">
    <property type="entry name" value="DUF1289 DOMAIN-CONTAINING PROTEIN"/>
    <property type="match status" value="1"/>
</dbReference>
<dbReference type="eggNOG" id="COG3313">
    <property type="taxonomic scope" value="Bacteria"/>
</dbReference>
<dbReference type="EMBL" id="JFZA02000001">
    <property type="protein sequence ID" value="KFG91859.1"/>
    <property type="molecule type" value="Genomic_DNA"/>
</dbReference>
<dbReference type="Proteomes" id="UP000024284">
    <property type="component" value="Unassembled WGS sequence"/>
</dbReference>
<protein>
    <submittedName>
        <fullName evidence="1">Fe-S protein</fullName>
    </submittedName>
</protein>
<gene>
    <name evidence="1" type="ORF">BV98_000108</name>
</gene>
<accession>A0A086PEP1</accession>
<dbReference type="PATRIC" id="fig|1219045.3.peg.112"/>